<dbReference type="RefSeq" id="WP_181834975.1">
    <property type="nucleotide sequence ID" value="NZ_JACERN010000017.1"/>
</dbReference>
<dbReference type="SMART" id="SM00342">
    <property type="entry name" value="HTH_ARAC"/>
    <property type="match status" value="1"/>
</dbReference>
<gene>
    <name evidence="6" type="ORF">H2Z84_04895</name>
</gene>
<dbReference type="CDD" id="cd06976">
    <property type="entry name" value="cupin_MtlR-like_N"/>
    <property type="match status" value="1"/>
</dbReference>
<comment type="caution">
    <text evidence="6">The sequence shown here is derived from an EMBL/GenBank/DDBJ whole genome shotgun (WGS) entry which is preliminary data.</text>
</comment>
<dbReference type="GO" id="GO:0003700">
    <property type="term" value="F:DNA-binding transcription factor activity"/>
    <property type="evidence" value="ECO:0007669"/>
    <property type="project" value="InterPro"/>
</dbReference>
<name>A0A838Y5A0_9NEIS</name>
<dbReference type="InterPro" id="IPR009057">
    <property type="entry name" value="Homeodomain-like_sf"/>
</dbReference>
<reference evidence="6 7" key="1">
    <citation type="submission" date="2020-07" db="EMBL/GenBank/DDBJ databases">
        <title>Draft genome sequence of violacein-producing bacteria and related species.</title>
        <authorList>
            <person name="Wilson H.S."/>
            <person name="De Leon M.E."/>
        </authorList>
    </citation>
    <scope>NUCLEOTIDE SEQUENCE [LARGE SCALE GENOMIC DNA]</scope>
    <source>
        <strain evidence="6 7">HSC-21Su07</strain>
    </source>
</reference>
<dbReference type="PROSITE" id="PS01124">
    <property type="entry name" value="HTH_ARAC_FAMILY_2"/>
    <property type="match status" value="1"/>
</dbReference>
<keyword evidence="7" id="KW-1185">Reference proteome</keyword>
<dbReference type="InterPro" id="IPR014710">
    <property type="entry name" value="RmlC-like_jellyroll"/>
</dbReference>
<dbReference type="Pfam" id="PF02311">
    <property type="entry name" value="AraC_binding"/>
    <property type="match status" value="1"/>
</dbReference>
<evidence type="ECO:0000256" key="4">
    <source>
        <dbReference type="SAM" id="MobiDB-lite"/>
    </source>
</evidence>
<organism evidence="6 7">
    <name type="scientific">Aquitalea aquatica</name>
    <dbReference type="NCBI Taxonomy" id="3044273"/>
    <lineage>
        <taxon>Bacteria</taxon>
        <taxon>Pseudomonadati</taxon>
        <taxon>Pseudomonadota</taxon>
        <taxon>Betaproteobacteria</taxon>
        <taxon>Neisseriales</taxon>
        <taxon>Chromobacteriaceae</taxon>
        <taxon>Aquitalea</taxon>
    </lineage>
</organism>
<dbReference type="Pfam" id="PF12833">
    <property type="entry name" value="HTH_18"/>
    <property type="match status" value="1"/>
</dbReference>
<dbReference type="InterPro" id="IPR037923">
    <property type="entry name" value="HTH-like"/>
</dbReference>
<feature type="domain" description="HTH araC/xylS-type" evidence="5">
    <location>
        <begin position="186"/>
        <end position="284"/>
    </location>
</feature>
<feature type="region of interest" description="Disordered" evidence="4">
    <location>
        <begin position="286"/>
        <end position="314"/>
    </location>
</feature>
<dbReference type="InterPro" id="IPR018060">
    <property type="entry name" value="HTH_AraC"/>
</dbReference>
<dbReference type="Proteomes" id="UP000545606">
    <property type="component" value="Unassembled WGS sequence"/>
</dbReference>
<evidence type="ECO:0000313" key="6">
    <source>
        <dbReference type="EMBL" id="MBA4707727.1"/>
    </source>
</evidence>
<dbReference type="Gene3D" id="1.10.10.60">
    <property type="entry name" value="Homeodomain-like"/>
    <property type="match status" value="2"/>
</dbReference>
<dbReference type="EMBL" id="JACERN010000017">
    <property type="protein sequence ID" value="MBA4707727.1"/>
    <property type="molecule type" value="Genomic_DNA"/>
</dbReference>
<keyword evidence="3" id="KW-0804">Transcription</keyword>
<keyword evidence="2" id="KW-0238">DNA-binding</keyword>
<dbReference type="AlphaFoldDB" id="A0A838Y5A0"/>
<evidence type="ECO:0000259" key="5">
    <source>
        <dbReference type="PROSITE" id="PS01124"/>
    </source>
</evidence>
<dbReference type="Gene3D" id="2.60.120.10">
    <property type="entry name" value="Jelly Rolls"/>
    <property type="match status" value="1"/>
</dbReference>
<accession>A0A838Y5A0</accession>
<evidence type="ECO:0000256" key="1">
    <source>
        <dbReference type="ARBA" id="ARBA00023015"/>
    </source>
</evidence>
<dbReference type="SUPFAM" id="SSF46689">
    <property type="entry name" value="Homeodomain-like"/>
    <property type="match status" value="2"/>
</dbReference>
<evidence type="ECO:0000256" key="2">
    <source>
        <dbReference type="ARBA" id="ARBA00023125"/>
    </source>
</evidence>
<sequence length="314" mass="35232">MKATFEHVTLDEGCSLRVYHRRLQHIPFEWHHHPEYELTLTMNSTGKRYIGDSITDYGDNDLVLLPPDLPHSWSSNTSIAPDQDQVAVVLWFDGDWARRLASCCPEYAPLLRLMRHAGCGLSFGPATAALMQQRLDGLLSAQARSRLMAALDILCLLADEASTPLASPTAFQTMGRPSGHQPERINRILAMIDAQFAQSLSIAQLAEAGSLSPRSLHRYFLQHLGESVSRYLMRSRIAHACQLLVDTRLPIASIALQSGYPNIANFNRQFRSLKHMTPLQYRKAFTDQPAPHTQQEVALQRRPHSLMQDKSGAD</sequence>
<dbReference type="GO" id="GO:0043565">
    <property type="term" value="F:sequence-specific DNA binding"/>
    <property type="evidence" value="ECO:0007669"/>
    <property type="project" value="InterPro"/>
</dbReference>
<keyword evidence="1" id="KW-0805">Transcription regulation</keyword>
<dbReference type="PANTHER" id="PTHR43280:SF27">
    <property type="entry name" value="TRANSCRIPTIONAL REGULATOR MTLR"/>
    <property type="match status" value="1"/>
</dbReference>
<evidence type="ECO:0000256" key="3">
    <source>
        <dbReference type="ARBA" id="ARBA00023163"/>
    </source>
</evidence>
<protein>
    <submittedName>
        <fullName evidence="6">AraC family transcriptional regulator</fullName>
    </submittedName>
</protein>
<dbReference type="SUPFAM" id="SSF51215">
    <property type="entry name" value="Regulatory protein AraC"/>
    <property type="match status" value="1"/>
</dbReference>
<dbReference type="InterPro" id="IPR003313">
    <property type="entry name" value="AraC-bd"/>
</dbReference>
<dbReference type="PANTHER" id="PTHR43280">
    <property type="entry name" value="ARAC-FAMILY TRANSCRIPTIONAL REGULATOR"/>
    <property type="match status" value="1"/>
</dbReference>
<proteinExistence type="predicted"/>
<evidence type="ECO:0000313" key="7">
    <source>
        <dbReference type="Proteomes" id="UP000545606"/>
    </source>
</evidence>